<feature type="compositionally biased region" description="Polar residues" evidence="2">
    <location>
        <begin position="1"/>
        <end position="41"/>
    </location>
</feature>
<feature type="compositionally biased region" description="Basic residues" evidence="2">
    <location>
        <begin position="90"/>
        <end position="100"/>
    </location>
</feature>
<accession>A0A7S1KQK6</accession>
<organism evidence="3">
    <name type="scientific">Percolomonas cosmopolitus</name>
    <dbReference type="NCBI Taxonomy" id="63605"/>
    <lineage>
        <taxon>Eukaryota</taxon>
        <taxon>Discoba</taxon>
        <taxon>Heterolobosea</taxon>
        <taxon>Tetramitia</taxon>
        <taxon>Eutetramitia</taxon>
        <taxon>Percolomonadidae</taxon>
        <taxon>Percolomonas</taxon>
    </lineage>
</organism>
<sequence length="677" mass="77692">MTTTLNMPTKQPSENSAINPLNIENETTSPAVSTSSIQPHTDSSRQEQSLNSQQQQQNATANSATSHQHQQQNNATQQQLPQQETTTTTSKKKKTSKKKQSASSSSSKKSSTAQQQHVQFTSKQPPASIQITLNATSPQPITTPKQQYALTPYQPLTIPFAQKFIIGTTKIQLTFHKVQEFDVDDDGRVEIVLIGKKENGVKGQTSSRFVPIKAATVDDLKKQLDEKKKESKQEITRLEDELSTLRSENERLVRTRDDIQSNHGVMQREVRDLQERVAVARQKESDKNEKTRQLRDELKRLEDELRADTEKLEMIQKTKANADVVIKTLSEEIDQSQSEYKRFEKQRQEKEEVLEKSKERLELLKATVAESDKGTLQQVKDLEEKIKKVDAKHDKALKSVIQEVDQVKREAARFTKQSTTAKQKLSKILDVNRQKLVNVPREIVDEIFELRAAIQLKKFNEQYLTGEIQTLLQKPDLQEKVKAADTSTAEQFMVKKTKCESEIIDQMREMTMNQFKLPREAFFDQPDYQPISESDAKKYEQFSQQVLRETSLNHLDADLLAEYIHLSKLMKINQRITDEIEKVAQQVCKESGDNFAKIKAQIEEEAFDDRGDSFVKLKPEDGLKVFQLEDFLEQKPKMQEKGMDKLRLNVKQNVLAAWKRRIQEPDDLLKQGLGAQQ</sequence>
<feature type="coiled-coil region" evidence="1">
    <location>
        <begin position="214"/>
        <end position="417"/>
    </location>
</feature>
<proteinExistence type="predicted"/>
<feature type="compositionally biased region" description="Low complexity" evidence="2">
    <location>
        <begin position="46"/>
        <end position="89"/>
    </location>
</feature>
<evidence type="ECO:0000256" key="2">
    <source>
        <dbReference type="SAM" id="MobiDB-lite"/>
    </source>
</evidence>
<evidence type="ECO:0000256" key="1">
    <source>
        <dbReference type="SAM" id="Coils"/>
    </source>
</evidence>
<name>A0A7S1KQK6_9EUKA</name>
<gene>
    <name evidence="3" type="ORF">PCOS0759_LOCUS5244</name>
</gene>
<feature type="compositionally biased region" description="Low complexity" evidence="2">
    <location>
        <begin position="101"/>
        <end position="117"/>
    </location>
</feature>
<evidence type="ECO:0000313" key="3">
    <source>
        <dbReference type="EMBL" id="CAD9082004.1"/>
    </source>
</evidence>
<dbReference type="EMBL" id="HBGD01006324">
    <property type="protein sequence ID" value="CAD9082004.1"/>
    <property type="molecule type" value="Transcribed_RNA"/>
</dbReference>
<feature type="region of interest" description="Disordered" evidence="2">
    <location>
        <begin position="1"/>
        <end position="126"/>
    </location>
</feature>
<dbReference type="AlphaFoldDB" id="A0A7S1KQK6"/>
<protein>
    <submittedName>
        <fullName evidence="3">Uncharacterized protein</fullName>
    </submittedName>
</protein>
<reference evidence="3" key="1">
    <citation type="submission" date="2021-01" db="EMBL/GenBank/DDBJ databases">
        <authorList>
            <person name="Corre E."/>
            <person name="Pelletier E."/>
            <person name="Niang G."/>
            <person name="Scheremetjew M."/>
            <person name="Finn R."/>
            <person name="Kale V."/>
            <person name="Holt S."/>
            <person name="Cochrane G."/>
            <person name="Meng A."/>
            <person name="Brown T."/>
            <person name="Cohen L."/>
        </authorList>
    </citation>
    <scope>NUCLEOTIDE SEQUENCE</scope>
    <source>
        <strain evidence="3">WS</strain>
    </source>
</reference>
<keyword evidence="1" id="KW-0175">Coiled coil</keyword>